<organism evidence="1 2">
    <name type="scientific">Kurthia sibirica</name>
    <dbReference type="NCBI Taxonomy" id="202750"/>
    <lineage>
        <taxon>Bacteria</taxon>
        <taxon>Bacillati</taxon>
        <taxon>Bacillota</taxon>
        <taxon>Bacilli</taxon>
        <taxon>Bacillales</taxon>
        <taxon>Caryophanaceae</taxon>
        <taxon>Kurthia</taxon>
    </lineage>
</organism>
<keyword evidence="2" id="KW-1185">Reference proteome</keyword>
<dbReference type="Proteomes" id="UP000245938">
    <property type="component" value="Unassembled WGS sequence"/>
</dbReference>
<sequence length="108" mass="12334">MVKVIGAVSEGKNHQNAVQAELFGWSKINYKARIAYIATHNLAFVNPYKWSPGVEKKVVASLQKNRGYNTKTWRLKKSSVGYYYAQEKVNGIWYNAVYINCKIGYDHG</sequence>
<comment type="caution">
    <text evidence="1">The sequence shown here is derived from an EMBL/GenBank/DDBJ whole genome shotgun (WGS) entry which is preliminary data.</text>
</comment>
<gene>
    <name evidence="1" type="ORF">DEX24_15455</name>
</gene>
<dbReference type="RefSeq" id="WP_109307292.1">
    <property type="nucleotide sequence ID" value="NZ_BJUF01000047.1"/>
</dbReference>
<protein>
    <submittedName>
        <fullName evidence="1">Uncharacterized protein</fullName>
    </submittedName>
</protein>
<accession>A0A2U3AH21</accession>
<dbReference type="OrthoDB" id="2456297at2"/>
<dbReference type="AlphaFoldDB" id="A0A2U3AH21"/>
<reference evidence="1 2" key="1">
    <citation type="submission" date="2018-05" db="EMBL/GenBank/DDBJ databases">
        <title>Kurthia sibirica genome sequence.</title>
        <authorList>
            <person name="Maclea K.S."/>
            <person name="Goen A.E."/>
        </authorList>
    </citation>
    <scope>NUCLEOTIDE SEQUENCE [LARGE SCALE GENOMIC DNA]</scope>
    <source>
        <strain evidence="1 2">ATCC 49154</strain>
    </source>
</reference>
<evidence type="ECO:0000313" key="2">
    <source>
        <dbReference type="Proteomes" id="UP000245938"/>
    </source>
</evidence>
<name>A0A2U3AH21_9BACL</name>
<proteinExistence type="predicted"/>
<dbReference type="EMBL" id="QFVR01000030">
    <property type="protein sequence ID" value="PWI23862.1"/>
    <property type="molecule type" value="Genomic_DNA"/>
</dbReference>
<evidence type="ECO:0000313" key="1">
    <source>
        <dbReference type="EMBL" id="PWI23862.1"/>
    </source>
</evidence>